<dbReference type="SUPFAM" id="SSF50978">
    <property type="entry name" value="WD40 repeat-like"/>
    <property type="match status" value="1"/>
</dbReference>
<feature type="compositionally biased region" description="Low complexity" evidence="2">
    <location>
        <begin position="373"/>
        <end position="395"/>
    </location>
</feature>
<dbReference type="Gene3D" id="2.20.110.10">
    <property type="entry name" value="Histone H3 K4-specific methyltransferase SET7/9 N-terminal domain"/>
    <property type="match status" value="1"/>
</dbReference>
<dbReference type="PANTHER" id="PTHR11319:SF35">
    <property type="entry name" value="OUTER MEMBRANE PROTEIN PMPC-RELATED"/>
    <property type="match status" value="1"/>
</dbReference>
<keyword evidence="1" id="KW-0677">Repeat</keyword>
<dbReference type="InterPro" id="IPR036322">
    <property type="entry name" value="WD40_repeat_dom_sf"/>
</dbReference>
<reference evidence="4" key="1">
    <citation type="journal article" date="2006" name="PLoS Biol.">
        <title>Macronuclear genome sequence of the ciliate Tetrahymena thermophila, a model eukaryote.</title>
        <authorList>
            <person name="Eisen J.A."/>
            <person name="Coyne R.S."/>
            <person name="Wu M."/>
            <person name="Wu D."/>
            <person name="Thiagarajan M."/>
            <person name="Wortman J.R."/>
            <person name="Badger J.H."/>
            <person name="Ren Q."/>
            <person name="Amedeo P."/>
            <person name="Jones K.M."/>
            <person name="Tallon L.J."/>
            <person name="Delcher A.L."/>
            <person name="Salzberg S.L."/>
            <person name="Silva J.C."/>
            <person name="Haas B.J."/>
            <person name="Majoros W.H."/>
            <person name="Farzad M."/>
            <person name="Carlton J.M."/>
            <person name="Smith R.K. Jr."/>
            <person name="Garg J."/>
            <person name="Pearlman R.E."/>
            <person name="Karrer K.M."/>
            <person name="Sun L."/>
            <person name="Manning G."/>
            <person name="Elde N.C."/>
            <person name="Turkewitz A.P."/>
            <person name="Asai D.J."/>
            <person name="Wilkes D.E."/>
            <person name="Wang Y."/>
            <person name="Cai H."/>
            <person name="Collins K."/>
            <person name="Stewart B.A."/>
            <person name="Lee S.R."/>
            <person name="Wilamowska K."/>
            <person name="Weinberg Z."/>
            <person name="Ruzzo W.L."/>
            <person name="Wloga D."/>
            <person name="Gaertig J."/>
            <person name="Frankel J."/>
            <person name="Tsao C.-C."/>
            <person name="Gorovsky M.A."/>
            <person name="Keeling P.J."/>
            <person name="Waller R.F."/>
            <person name="Patron N.J."/>
            <person name="Cherry J.M."/>
            <person name="Stover N.A."/>
            <person name="Krieger C.J."/>
            <person name="del Toro C."/>
            <person name="Ryder H.F."/>
            <person name="Williamson S.C."/>
            <person name="Barbeau R.A."/>
            <person name="Hamilton E.P."/>
            <person name="Orias E."/>
        </authorList>
    </citation>
    <scope>NUCLEOTIDE SEQUENCE [LARGE SCALE GENOMIC DNA]</scope>
    <source>
        <strain evidence="4">SB210</strain>
    </source>
</reference>
<dbReference type="InterPro" id="IPR003409">
    <property type="entry name" value="MORN"/>
</dbReference>
<evidence type="ECO:0000313" key="3">
    <source>
        <dbReference type="EMBL" id="EAR98680.2"/>
    </source>
</evidence>
<dbReference type="SUPFAM" id="SSF50998">
    <property type="entry name" value="Quinoprotein alcohol dehydrogenase-like"/>
    <property type="match status" value="1"/>
</dbReference>
<proteinExistence type="predicted"/>
<feature type="region of interest" description="Disordered" evidence="2">
    <location>
        <begin position="438"/>
        <end position="471"/>
    </location>
</feature>
<dbReference type="OrthoDB" id="77931at2759"/>
<dbReference type="InterPro" id="IPR011047">
    <property type="entry name" value="Quinoprotein_ADH-like_sf"/>
</dbReference>
<keyword evidence="4" id="KW-1185">Reference proteome</keyword>
<dbReference type="SUPFAM" id="SSF82185">
    <property type="entry name" value="Histone H3 K4-specific methyltransferase SET7/9 N-terminal domain"/>
    <property type="match status" value="1"/>
</dbReference>
<dbReference type="HOGENOM" id="CLU_225074_0_0_1"/>
<gene>
    <name evidence="3" type="ORF">TTHERM_00581840</name>
</gene>
<dbReference type="InParanoid" id="Q23QA4"/>
<evidence type="ECO:0000256" key="2">
    <source>
        <dbReference type="SAM" id="MobiDB-lite"/>
    </source>
</evidence>
<protein>
    <submittedName>
        <fullName evidence="3">MORN repeat protein</fullName>
    </submittedName>
</protein>
<sequence length="3713" mass="430904">MGAGCCKVDQGVSLDQSSIGSQSKPVEYENVDLNKQTDQDQETNHFLLNLELKNSKQNHENGDEEDFELEIQFKDIQKYQELVCDGCILLDKEPEINNSIILLMEKNYGKFKYYKQQYECNEATYCPPAKLLDGSIYTGQWLNKQFHGRGKLITEEECIYQGYFCHGKKQGYGRMLFSSGDYYQGEWFDDQMEGQGILILRDGSQFQGYFYQSIYIGNQKGVKFEDKVIKETQEQQITTIKKIISENQSQYENSQKNNINSANNIENVQKKSQSQFKKFQDQQVMISSTNVYLEEEESNQKQEIIQDNGKIQPQKVTGSASNQVQQNSSNNLNQQQTNSQGVDTNKTIFEESLKSQLQQQQQQKKQRLEEYNSKQSENSNSKSQYQQESSQSQLKQENYQDFENLKQEQIKILSINQNSQNQLQQQQNSAFQLSQMNYTRREEQDQKNQNGNEQSQNEGEEGDEKNSRNSSMISLKYKRRITHCGDRLVNLNPDVNRGLDVSNIEFNDILSKYLNGLKENNDINHQEQQEEENQSMIMISFQEMMPKNMRQKLAFFQELLNLNNFHHDDVQGKVVDQMDFQTFRIYQQKQTYKILQEKQVQNEMIYKKRVQQQNELIENAILNKIIAREDKETYKHLAILGMKQIYEKQGVLVRLIDQKEEKQEDERDRNFDAVKQHLIQSGFVMQNYYSATLSQKSQWKFDLAINSKRKFADYFKSIILLQNRELTAKNIIILGLIGGEKEQIKIDFYIKNEVTPIKVNTINKGEITEFQKYPIIDEITINIETFFDNQWNMIYDNTIICQYRGNINGQKQQYFRPLGYFGCALKVVNKYPNDGWIRDDTSDKTWIVLFHGNKKLSTQELIEEGYKQGGLQQYQGHQCRFGRGLIKQGIYFYEKIQDAEKHADTFFINDKQYNLLFQCRVNPKTVKSPINKPSCYVANDPKDVRPYRILIKEVNIQDEIPTFYLLIQDTLQQCCLGCSNCVQQGYSYVCQACQSNFILDQNNICVYQLCNNHLYFQQSQETSTNSQSEGECVSICDQMYYQDQESNTCSQLIQCSQSFTSTSNTFEQSMFLDIGMYNQQYLIVINTGIISLFSDHRGELLKQYILGLNDLKVQKYRNQVFVFTSKQELQIWYLVENFRTSIISNIVGDMSQMTSIIEIENQLGCLYIFDKDQVNLWIYPFYDVSSQLFLSQIQFIQLTLQQGSWLDMGNGIFVNSSDQQFNLLTLELNQNKTQIDIQKTQIIITCLIQNSNSNQINLGVISQITQFLNDNSKFSLLTNTGLFLVFQINKQLNQCSILFQNQLNYSKFMFFNTNYNSTNYFLIGQSAKQLDFYKINDSVQLIQQINDQGQTTYLDFQLGYFNTTQTQFQIFALAHAIDTSGSISYFLDFYQFNQTTGTFQSTKKYNSMIQQPTQLSKIEENSLIRYISLYGNNNFQLVQKVNDDKLFSVILSDFQSLYPSSYGRGQVNSLLIINNNNILASCSSIGVISFWDISSGFHGLLLTELVIENDSCSTLIKQDESTVILFLTQTIQFVSIQNFQILQKIPYNSQSPSQIIYSVNNNQLLLIINNCLVIYNNQQTQIFKNCTDQLITKSIEIELLQQEQIVCVFQNEIAIYQLHQSDNTLSLINQVQVQNNILYSNIQLSQVASTTSSYSLEEIYIMTANQSICIYDQNLNLNYTISNLPFSGASQIMRTLSDKNTFTVLTLPNAGSYSNSYYLFSRVSQSTYTFNFGYTSQQIYPVQYLQQSNGIGKYHLQYLFVSPRFSITIRQMILLDQNSYLTFGFDYVPLYEQQSNILTDDYSRDYIGTVQGFVGVNSKKANRYDELVLNFVKQNEIYQDVQQSLLMNVYFVVTNLRAIVLNIHTDEVIINNLFADFNQNIINFFIIDQLLGVVCLRQSSMQVAYFGGKLINQQFSFIGMNKINNFLLSSDNQSFVVFGDFLVLVDLKLNIIQSYNPNLGYFSNCIKVNQQLYCSLSSGIVQIINLPSIQLIKSLQISGKQPNFSICIDQQNQNVFLYSTNINVYDLNMNFQKQITNNFGQIQNCNFYDDYLVFFTKSIGLVYLRQGLIERNRIQNLGGVEVQKEIYYKELNYLLFFGNDIAVAQVFIYDLQKQSLVGKIQGFIKNLGYVSDVAVDNGLNFFSYVDSAANYFMFDFNDPFSIQNQFTIKEILDRNEFIQKLSTNLDSQRSFVMTQKSIFYVNYNIFSNRCQYLYQEQYIQYSILFNSQLQKYQYLVLGQNQLVFRYSDFLVQYEILLPQQKVIDFQYIQDIDILVVAAQKNIYLYYNYSYQYDSQIAQSTEISFQRFLDLNVILSLDKRVIFYDYMLNKISYEFTLNINQMMSQHLSLSSQSVLIIGTSLGTTYLVNSKQKVNNQFISKTLKPIKFISILNNNITAYVGSVDGQIQTIDISQAKQVNEVDIIQQIGRSQEKGILILSSLVIDQTMNVMMFHFLFEKKCYVMQLDNSQNWKYISFANNEFNQIFLGKDFYFLQSAFQINIYNRQTLSYITNIKRNTYYDQMIAFYVFSDQFLGLIFYQKIEIYFFDSKANKVQLVDQESYNYPRLMHYRFYSSSNSSNNDLLQIVGFDQSTFFEKRYNTYFYLAQNSAQLQQCGFQFQTSDFLVLNQQLQTLQIKQSESYCQYGTSVVNQQIWKNFLFLPIQQNILQLLNSQNSTLNEFLLSSSFSSTNTTQYQEIALSENYFMNFIGQNLQLKDISIKFDPTQQGTQIGFNPSTSMITLSNILIKNQTIQNQTILFSQKKSIIIQNLQISYLTNKSSRILQSNFDFNSQSSLIIFDHVDEILIYELTITQNEFFNSSCLEAVLIFSNVGNITIEKLIVENNKIIGSLILIEVANSLNIKTVQVNKNINFEGPIYGQLSNFQSNIFQINGCLNSTFSIVNMTENQNLQLIVTNNQYKQTQNIISLTNDIISFYQMIIFSNQIDYLSYPLISLLSSNIQIQQIQYEKNFGQIQVMSAISLQISNSSFTNNTSLNGGALSILSINNYMNISSSTFQKNKALGSGGAIYIEKIQCDLFIESQVSIILNSALIGGGIRVMEFDSSVLNLSQIKKRFSIQNNTAEIFGNDLATFLYSLGIQQGDKFLSSNSDQSQLQFIPESISNSQNTLYLKNIKSGGNLNLKIFLYDDTNRSLTFSKQKLINKEYPQDIINEITFISIQLIINDFKEMQISGESILNYNLFNESTNSFDFNDVTIYGNFLKQQQIQMQVQISNKITKIVAVFIVFRQCVNGEIIGQLSSSIQFCQFCQNGTYSLVDPNIQTSQNQLTCKQCPQSANKCYGNQIELKNGYWRKNEITDIILACNDQVGSCKAEDPENVNYCESGYVGPLCEACDVLGDVWRNQYIKQQFSKGIFMNSFIHAQTCYYLRFLKLLPLSKSQIRDESGFYIKIIITYLQYSSLLVDNINYLPIQVNFMPNFIGTSISQLIIGIEFFTFFQPEIVSQFTNVLTCRQIGQDENKLDTCITKYKYGYFYMELKYKYYYWEFVRIYFKKSINHLSLNAYARQKCSPWNYKMNNRFSFFGRLTRFLIKKATSKSLYLKITRSSRKSFRTVLLWKKLKESISIIIQFKANQNISYIQNKPAIMKSSNFIKYKYSTDLTPLYDKKPQQHKFDSQFDNCLDTAFKKLNTDGSPGLADKNSNIFKFDLQKENKVDFLVDDQTESVDLQQKNISEASIKIAPPKDCSFIFQNTFSLQKSGY</sequence>
<dbReference type="PANTHER" id="PTHR11319">
    <property type="entry name" value="G PROTEIN-COUPLED RECEPTOR-RELATED"/>
    <property type="match status" value="1"/>
</dbReference>
<feature type="compositionally biased region" description="Low complexity" evidence="2">
    <location>
        <begin position="447"/>
        <end position="457"/>
    </location>
</feature>
<feature type="region of interest" description="Disordered" evidence="2">
    <location>
        <begin position="313"/>
        <end position="395"/>
    </location>
</feature>
<dbReference type="eggNOG" id="KOG0231">
    <property type="taxonomic scope" value="Eukaryota"/>
</dbReference>
<dbReference type="KEGG" id="tet:TTHERM_00581840"/>
<feature type="compositionally biased region" description="Low complexity" evidence="2">
    <location>
        <begin position="319"/>
        <end position="340"/>
    </location>
</feature>
<dbReference type="EMBL" id="GG662649">
    <property type="protein sequence ID" value="EAR98680.2"/>
    <property type="molecule type" value="Genomic_DNA"/>
</dbReference>
<organism evidence="3 4">
    <name type="scientific">Tetrahymena thermophila (strain SB210)</name>
    <dbReference type="NCBI Taxonomy" id="312017"/>
    <lineage>
        <taxon>Eukaryota</taxon>
        <taxon>Sar</taxon>
        <taxon>Alveolata</taxon>
        <taxon>Ciliophora</taxon>
        <taxon>Intramacronucleata</taxon>
        <taxon>Oligohymenophorea</taxon>
        <taxon>Hymenostomatida</taxon>
        <taxon>Tetrahymenina</taxon>
        <taxon>Tetrahymenidae</taxon>
        <taxon>Tetrahymena</taxon>
    </lineage>
</organism>
<accession>Q23QA4</accession>
<evidence type="ECO:0000313" key="4">
    <source>
        <dbReference type="Proteomes" id="UP000009168"/>
    </source>
</evidence>
<dbReference type="GeneID" id="7836268"/>
<evidence type="ECO:0000256" key="1">
    <source>
        <dbReference type="ARBA" id="ARBA00022737"/>
    </source>
</evidence>
<dbReference type="Proteomes" id="UP000009168">
    <property type="component" value="Unassembled WGS sequence"/>
</dbReference>
<dbReference type="RefSeq" id="XP_001018925.2">
    <property type="nucleotide sequence ID" value="XM_001018925.2"/>
</dbReference>
<feature type="compositionally biased region" description="Low complexity" evidence="2">
    <location>
        <begin position="354"/>
        <end position="363"/>
    </location>
</feature>
<name>Q23QA4_TETTS</name>
<dbReference type="Pfam" id="PF02493">
    <property type="entry name" value="MORN"/>
    <property type="match status" value="3"/>
</dbReference>
<dbReference type="SMART" id="SM00698">
    <property type="entry name" value="MORN"/>
    <property type="match status" value="3"/>
</dbReference>